<dbReference type="PANTHER" id="PTHR36122">
    <property type="entry name" value="NICOTINAMIDE RIBOSIDE TRANSPORTER PNUC"/>
    <property type="match status" value="1"/>
</dbReference>
<accession>A0A6S6UDA6</accession>
<name>A0A6S6UDA6_9BACT</name>
<feature type="transmembrane region" description="Helical" evidence="10">
    <location>
        <begin position="12"/>
        <end position="31"/>
    </location>
</feature>
<dbReference type="PANTHER" id="PTHR36122:SF2">
    <property type="entry name" value="NICOTINAMIDE RIBOSIDE TRANSPORTER PNUC"/>
    <property type="match status" value="1"/>
</dbReference>
<comment type="subcellular location">
    <subcellularLocation>
        <location evidence="2">Cell membrane</location>
        <topology evidence="2">Multi-pass membrane protein</topology>
    </subcellularLocation>
</comment>
<feature type="transmembrane region" description="Helical" evidence="10">
    <location>
        <begin position="152"/>
        <end position="169"/>
    </location>
</feature>
<evidence type="ECO:0000256" key="8">
    <source>
        <dbReference type="ARBA" id="ARBA00022989"/>
    </source>
</evidence>
<evidence type="ECO:0000256" key="2">
    <source>
        <dbReference type="ARBA" id="ARBA00004651"/>
    </source>
</evidence>
<comment type="function">
    <text evidence="1">Required for nicotinamide riboside transport across the inner membrane.</text>
</comment>
<dbReference type="Pfam" id="PF04973">
    <property type="entry name" value="NMN_transporter"/>
    <property type="match status" value="1"/>
</dbReference>
<gene>
    <name evidence="11" type="ORF">HELGO_WM27500</name>
</gene>
<comment type="similarity">
    <text evidence="3">Belongs to the nicotinamide ribonucleoside (NR) uptake permease (TC 4.B.1) family.</text>
</comment>
<evidence type="ECO:0000256" key="6">
    <source>
        <dbReference type="ARBA" id="ARBA00022475"/>
    </source>
</evidence>
<evidence type="ECO:0000256" key="7">
    <source>
        <dbReference type="ARBA" id="ARBA00022692"/>
    </source>
</evidence>
<keyword evidence="6" id="KW-1003">Cell membrane</keyword>
<evidence type="ECO:0000256" key="10">
    <source>
        <dbReference type="SAM" id="Phobius"/>
    </source>
</evidence>
<evidence type="ECO:0000256" key="9">
    <source>
        <dbReference type="ARBA" id="ARBA00023136"/>
    </source>
</evidence>
<evidence type="ECO:0000256" key="5">
    <source>
        <dbReference type="ARBA" id="ARBA00022448"/>
    </source>
</evidence>
<feature type="transmembrane region" description="Helical" evidence="10">
    <location>
        <begin position="101"/>
        <end position="121"/>
    </location>
</feature>
<dbReference type="NCBIfam" id="TIGR01528">
    <property type="entry name" value="NMN_trans_PnuC"/>
    <property type="match status" value="1"/>
</dbReference>
<dbReference type="InterPro" id="IPR006419">
    <property type="entry name" value="NMN_transpt_PnuC"/>
</dbReference>
<proteinExistence type="inferred from homology"/>
<dbReference type="EMBL" id="CACVAR010000422">
    <property type="protein sequence ID" value="CAA6827430.1"/>
    <property type="molecule type" value="Genomic_DNA"/>
</dbReference>
<evidence type="ECO:0000256" key="4">
    <source>
        <dbReference type="ARBA" id="ARBA00017522"/>
    </source>
</evidence>
<reference evidence="11" key="1">
    <citation type="submission" date="2020-01" db="EMBL/GenBank/DDBJ databases">
        <authorList>
            <person name="Meier V. D."/>
            <person name="Meier V D."/>
        </authorList>
    </citation>
    <scope>NUCLEOTIDE SEQUENCE</scope>
    <source>
        <strain evidence="11">HLG_WM_MAG_03</strain>
    </source>
</reference>
<keyword evidence="8 10" id="KW-1133">Transmembrane helix</keyword>
<organism evidence="11">
    <name type="scientific">uncultured Sulfurovum sp</name>
    <dbReference type="NCBI Taxonomy" id="269237"/>
    <lineage>
        <taxon>Bacteria</taxon>
        <taxon>Pseudomonadati</taxon>
        <taxon>Campylobacterota</taxon>
        <taxon>Epsilonproteobacteria</taxon>
        <taxon>Campylobacterales</taxon>
        <taxon>Sulfurovaceae</taxon>
        <taxon>Sulfurovum</taxon>
        <taxon>environmental samples</taxon>
    </lineage>
</organism>
<feature type="transmembrane region" description="Helical" evidence="10">
    <location>
        <begin position="127"/>
        <end position="145"/>
    </location>
</feature>
<sequence>MNLDLNSTLLALQAMSAWESVAALLGVAYVILAAKESLWAWVFGFFSTFIYTIIFWEGALLSSSFLNFYYMLMAVYGYYSWKNVSEEKMLEIQIYSLSRHLKLIGIGIVMSLLLGYLSTTYTDAKLAYMDAFVMVFSIITTWLLTQKVLENWLYWIVIDSVAVVLYFNTGYLATVVLFAIYIVLAIYAYATWKKEFKGKSA</sequence>
<dbReference type="AlphaFoldDB" id="A0A6S6UDA6"/>
<dbReference type="GO" id="GO:0034257">
    <property type="term" value="F:nicotinamide riboside transmembrane transporter activity"/>
    <property type="evidence" value="ECO:0007669"/>
    <property type="project" value="InterPro"/>
</dbReference>
<feature type="transmembrane region" description="Helical" evidence="10">
    <location>
        <begin position="38"/>
        <end position="56"/>
    </location>
</feature>
<feature type="transmembrane region" description="Helical" evidence="10">
    <location>
        <begin position="175"/>
        <end position="192"/>
    </location>
</feature>
<keyword evidence="5" id="KW-0813">Transport</keyword>
<feature type="transmembrane region" description="Helical" evidence="10">
    <location>
        <begin position="62"/>
        <end position="81"/>
    </location>
</feature>
<evidence type="ECO:0000256" key="3">
    <source>
        <dbReference type="ARBA" id="ARBA00006669"/>
    </source>
</evidence>
<dbReference type="GO" id="GO:0005886">
    <property type="term" value="C:plasma membrane"/>
    <property type="evidence" value="ECO:0007669"/>
    <property type="project" value="UniProtKB-SubCell"/>
</dbReference>
<keyword evidence="7 10" id="KW-0812">Transmembrane</keyword>
<evidence type="ECO:0000313" key="11">
    <source>
        <dbReference type="EMBL" id="CAA6827430.1"/>
    </source>
</evidence>
<evidence type="ECO:0000256" key="1">
    <source>
        <dbReference type="ARBA" id="ARBA00002672"/>
    </source>
</evidence>
<keyword evidence="9 10" id="KW-0472">Membrane</keyword>
<protein>
    <recommendedName>
        <fullName evidence="4">Nicotinamide riboside transporter PnuC</fullName>
    </recommendedName>
</protein>